<dbReference type="Pfam" id="PF14856">
    <property type="entry name" value="Hce2"/>
    <property type="match status" value="1"/>
</dbReference>
<sequence>MQLTKFSVAFVGLFTAAEAIKNCQTYTADVRETSWNSPAELDCYAIQASGESHEYTVTWKGSDGQKKLAKSGSCTLSVLVNGNDSGIAFGNEDVAEVTKLAIQKFQQTLDGVLRVGGQGTMVCDGKLANWAISSSAMK</sequence>
<feature type="domain" description="Ecp2 effector protein-like" evidence="2">
    <location>
        <begin position="23"/>
        <end position="123"/>
    </location>
</feature>
<keyword evidence="4" id="KW-1185">Reference proteome</keyword>
<evidence type="ECO:0000313" key="4">
    <source>
        <dbReference type="Proteomes" id="UP001302321"/>
    </source>
</evidence>
<evidence type="ECO:0000313" key="3">
    <source>
        <dbReference type="EMBL" id="KAK4178878.1"/>
    </source>
</evidence>
<name>A0AAN6WBE9_9PEZI</name>
<feature type="chain" id="PRO_5042913890" evidence="1">
    <location>
        <begin position="20"/>
        <end position="138"/>
    </location>
</feature>
<keyword evidence="1" id="KW-0732">Signal</keyword>
<protein>
    <submittedName>
        <fullName evidence="3">Necrosis-inducing factor-domain-containing protein</fullName>
    </submittedName>
</protein>
<dbReference type="AlphaFoldDB" id="A0AAN6WBE9"/>
<gene>
    <name evidence="3" type="ORF">QBC36DRAFT_344222</name>
</gene>
<dbReference type="Proteomes" id="UP001302321">
    <property type="component" value="Unassembled WGS sequence"/>
</dbReference>
<reference evidence="3" key="2">
    <citation type="submission" date="2023-05" db="EMBL/GenBank/DDBJ databases">
        <authorList>
            <consortium name="Lawrence Berkeley National Laboratory"/>
            <person name="Steindorff A."/>
            <person name="Hensen N."/>
            <person name="Bonometti L."/>
            <person name="Westerberg I."/>
            <person name="Brannstrom I.O."/>
            <person name="Guillou S."/>
            <person name="Cros-Aarteil S."/>
            <person name="Calhoun S."/>
            <person name="Haridas S."/>
            <person name="Kuo A."/>
            <person name="Mondo S."/>
            <person name="Pangilinan J."/>
            <person name="Riley R."/>
            <person name="Labutti K."/>
            <person name="Andreopoulos B."/>
            <person name="Lipzen A."/>
            <person name="Chen C."/>
            <person name="Yanf M."/>
            <person name="Daum C."/>
            <person name="Ng V."/>
            <person name="Clum A."/>
            <person name="Ohm R."/>
            <person name="Martin F."/>
            <person name="Silar P."/>
            <person name="Natvig D."/>
            <person name="Lalanne C."/>
            <person name="Gautier V."/>
            <person name="Ament-Velasquez S.L."/>
            <person name="Kruys A."/>
            <person name="Hutchinson M.I."/>
            <person name="Powell A.J."/>
            <person name="Barry K."/>
            <person name="Miller A.N."/>
            <person name="Grigoriev I.V."/>
            <person name="Debuchy R."/>
            <person name="Gladieux P."/>
            <person name="Thoren M.H."/>
            <person name="Johannesson H."/>
        </authorList>
    </citation>
    <scope>NUCLEOTIDE SEQUENCE</scope>
    <source>
        <strain evidence="3">CBS 892.96</strain>
    </source>
</reference>
<evidence type="ECO:0000256" key="1">
    <source>
        <dbReference type="SAM" id="SignalP"/>
    </source>
</evidence>
<evidence type="ECO:0000259" key="2">
    <source>
        <dbReference type="Pfam" id="PF14856"/>
    </source>
</evidence>
<proteinExistence type="predicted"/>
<dbReference type="EMBL" id="MU866128">
    <property type="protein sequence ID" value="KAK4178878.1"/>
    <property type="molecule type" value="Genomic_DNA"/>
</dbReference>
<organism evidence="3 4">
    <name type="scientific">Triangularia setosa</name>
    <dbReference type="NCBI Taxonomy" id="2587417"/>
    <lineage>
        <taxon>Eukaryota</taxon>
        <taxon>Fungi</taxon>
        <taxon>Dikarya</taxon>
        <taxon>Ascomycota</taxon>
        <taxon>Pezizomycotina</taxon>
        <taxon>Sordariomycetes</taxon>
        <taxon>Sordariomycetidae</taxon>
        <taxon>Sordariales</taxon>
        <taxon>Podosporaceae</taxon>
        <taxon>Triangularia</taxon>
    </lineage>
</organism>
<comment type="caution">
    <text evidence="3">The sequence shown here is derived from an EMBL/GenBank/DDBJ whole genome shotgun (WGS) entry which is preliminary data.</text>
</comment>
<feature type="signal peptide" evidence="1">
    <location>
        <begin position="1"/>
        <end position="19"/>
    </location>
</feature>
<dbReference type="InterPro" id="IPR029226">
    <property type="entry name" value="Ecp2-like"/>
</dbReference>
<accession>A0AAN6WBE9</accession>
<reference evidence="3" key="1">
    <citation type="journal article" date="2023" name="Mol. Phylogenet. Evol.">
        <title>Genome-scale phylogeny and comparative genomics of the fungal order Sordariales.</title>
        <authorList>
            <person name="Hensen N."/>
            <person name="Bonometti L."/>
            <person name="Westerberg I."/>
            <person name="Brannstrom I.O."/>
            <person name="Guillou S."/>
            <person name="Cros-Aarteil S."/>
            <person name="Calhoun S."/>
            <person name="Haridas S."/>
            <person name="Kuo A."/>
            <person name="Mondo S."/>
            <person name="Pangilinan J."/>
            <person name="Riley R."/>
            <person name="LaButti K."/>
            <person name="Andreopoulos B."/>
            <person name="Lipzen A."/>
            <person name="Chen C."/>
            <person name="Yan M."/>
            <person name="Daum C."/>
            <person name="Ng V."/>
            <person name="Clum A."/>
            <person name="Steindorff A."/>
            <person name="Ohm R.A."/>
            <person name="Martin F."/>
            <person name="Silar P."/>
            <person name="Natvig D.O."/>
            <person name="Lalanne C."/>
            <person name="Gautier V."/>
            <person name="Ament-Velasquez S.L."/>
            <person name="Kruys A."/>
            <person name="Hutchinson M.I."/>
            <person name="Powell A.J."/>
            <person name="Barry K."/>
            <person name="Miller A.N."/>
            <person name="Grigoriev I.V."/>
            <person name="Debuchy R."/>
            <person name="Gladieux P."/>
            <person name="Hiltunen Thoren M."/>
            <person name="Johannesson H."/>
        </authorList>
    </citation>
    <scope>NUCLEOTIDE SEQUENCE</scope>
    <source>
        <strain evidence="3">CBS 892.96</strain>
    </source>
</reference>